<evidence type="ECO:0000313" key="5">
    <source>
        <dbReference type="Proteomes" id="UP000000545"/>
    </source>
</evidence>
<feature type="transmembrane region" description="Helical" evidence="2">
    <location>
        <begin position="61"/>
        <end position="80"/>
    </location>
</feature>
<evidence type="ECO:0000256" key="2">
    <source>
        <dbReference type="SAM" id="Phobius"/>
    </source>
</evidence>
<evidence type="ECO:0000256" key="1">
    <source>
        <dbReference type="SAM" id="MobiDB-lite"/>
    </source>
</evidence>
<dbReference type="EMBL" id="CR931997">
    <property type="protein sequence ID" value="CAI38124.1"/>
    <property type="molecule type" value="Genomic_DNA"/>
</dbReference>
<dbReference type="PATRIC" id="fig|306537.10.peg.1972"/>
<accession>Q4JST3</accession>
<dbReference type="HOGENOM" id="CLU_2368091_0_0_11"/>
<keyword evidence="2" id="KW-1133">Transmembrane helix</keyword>
<dbReference type="PROSITE" id="PS51257">
    <property type="entry name" value="PROKAR_LIPOPROTEIN"/>
    <property type="match status" value="1"/>
</dbReference>
<name>Q4JST3_CORJK</name>
<feature type="chain" id="PRO_5004239247" evidence="3">
    <location>
        <begin position="27"/>
        <end position="95"/>
    </location>
</feature>
<feature type="signal peptide" evidence="3">
    <location>
        <begin position="1"/>
        <end position="26"/>
    </location>
</feature>
<keyword evidence="2" id="KW-0472">Membrane</keyword>
<proteinExistence type="predicted"/>
<keyword evidence="5" id="KW-1185">Reference proteome</keyword>
<evidence type="ECO:0000313" key="4">
    <source>
        <dbReference type="EMBL" id="CAI38124.1"/>
    </source>
</evidence>
<organism evidence="4 5">
    <name type="scientific">Corynebacterium jeikeium (strain K411)</name>
    <dbReference type="NCBI Taxonomy" id="306537"/>
    <lineage>
        <taxon>Bacteria</taxon>
        <taxon>Bacillati</taxon>
        <taxon>Actinomycetota</taxon>
        <taxon>Actinomycetes</taxon>
        <taxon>Mycobacteriales</taxon>
        <taxon>Corynebacteriaceae</taxon>
        <taxon>Corynebacterium</taxon>
    </lineage>
</organism>
<dbReference type="AlphaFoldDB" id="Q4JST3"/>
<keyword evidence="2" id="KW-0812">Transmembrane</keyword>
<sequence length="95" mass="10086">MKIRKSLIAGVTAATVTACLATPAQAETHTPTTQVQAAETPNTKSPLGSVNTIWENTPAWLRFPLFAPLGLIWAVIYGLVGAQNSDAPYYGSLSR</sequence>
<dbReference type="KEGG" id="cjk:jk1943"/>
<evidence type="ECO:0000256" key="3">
    <source>
        <dbReference type="SAM" id="SignalP"/>
    </source>
</evidence>
<dbReference type="RefSeq" id="WP_005292215.1">
    <property type="nucleotide sequence ID" value="NC_007164.1"/>
</dbReference>
<feature type="region of interest" description="Disordered" evidence="1">
    <location>
        <begin position="25"/>
        <end position="49"/>
    </location>
</feature>
<dbReference type="GeneID" id="92739572"/>
<protein>
    <submittedName>
        <fullName evidence="4">Putative membrane protein</fullName>
    </submittedName>
</protein>
<gene>
    <name evidence="4" type="ordered locus">jk1943</name>
</gene>
<dbReference type="Proteomes" id="UP000000545">
    <property type="component" value="Chromosome"/>
</dbReference>
<keyword evidence="3" id="KW-0732">Signal</keyword>
<dbReference type="OrthoDB" id="4422693at2"/>
<dbReference type="eggNOG" id="ENOG5030AXB">
    <property type="taxonomic scope" value="Bacteria"/>
</dbReference>
<reference evidence="4 5" key="1">
    <citation type="journal article" date="2005" name="J. Bacteriol.">
        <title>Complete genome sequence and analysis of the multiresistant nosocomial pathogen Corynebacterium jeikeium K411, a lipid-requiring bacterium of the human skin flora.</title>
        <authorList>
            <person name="Tauch A."/>
            <person name="Kaiser O."/>
            <person name="Hain T."/>
            <person name="Goesmann A."/>
            <person name="Weisshaar B."/>
            <person name="Albersmeier A."/>
            <person name="Bekel T."/>
            <person name="Bischoff N."/>
            <person name="Brune I."/>
            <person name="Chakraborty T."/>
            <person name="Kalinowski J."/>
            <person name="Meyer F."/>
            <person name="Rupp O."/>
            <person name="Schneiker S."/>
            <person name="Viehoever P."/>
            <person name="Puehler A."/>
        </authorList>
    </citation>
    <scope>NUCLEOTIDE SEQUENCE [LARGE SCALE GENOMIC DNA]</scope>
    <source>
        <strain evidence="4 5">K411</strain>
    </source>
</reference>